<dbReference type="STRING" id="4097.A0A1S4BZF7"/>
<dbReference type="SMR" id="A0A1S4BZF7"/>
<feature type="transmembrane region" description="Helical" evidence="8">
    <location>
        <begin position="188"/>
        <end position="205"/>
    </location>
</feature>
<dbReference type="GO" id="GO:0016020">
    <property type="term" value="C:membrane"/>
    <property type="evidence" value="ECO:0007669"/>
    <property type="project" value="UniProtKB-SubCell"/>
</dbReference>
<comment type="similarity">
    <text evidence="2">Belongs to the major facilitator superfamily. Sugar transporter (TC 2.A.1.1) family.</text>
</comment>
<keyword evidence="3" id="KW-0813">Transport</keyword>
<evidence type="ECO:0000256" key="8">
    <source>
        <dbReference type="SAM" id="Phobius"/>
    </source>
</evidence>
<evidence type="ECO:0000256" key="2">
    <source>
        <dbReference type="ARBA" id="ARBA00010992"/>
    </source>
</evidence>
<dbReference type="InterPro" id="IPR005828">
    <property type="entry name" value="MFS_sugar_transport-like"/>
</dbReference>
<feature type="transmembrane region" description="Helical" evidence="8">
    <location>
        <begin position="12"/>
        <end position="32"/>
    </location>
</feature>
<protein>
    <submittedName>
        <fullName evidence="9">Sugar transport protein 13-like</fullName>
    </submittedName>
</protein>
<evidence type="ECO:0000256" key="1">
    <source>
        <dbReference type="ARBA" id="ARBA00004370"/>
    </source>
</evidence>
<feature type="transmembrane region" description="Helical" evidence="8">
    <location>
        <begin position="155"/>
        <end position="176"/>
    </location>
</feature>
<accession>A0A1S4BZF7</accession>
<reference evidence="9" key="1">
    <citation type="submission" date="2025-08" db="UniProtKB">
        <authorList>
            <consortium name="RefSeq"/>
        </authorList>
    </citation>
    <scope>IDENTIFICATION</scope>
</reference>
<dbReference type="PaxDb" id="4097-A0A1S4BZF7"/>
<name>A0A1S4BZF7_TOBAC</name>
<dbReference type="OrthoDB" id="1310544at2759"/>
<proteinExistence type="inferred from homology"/>
<evidence type="ECO:0000256" key="3">
    <source>
        <dbReference type="ARBA" id="ARBA00022448"/>
    </source>
</evidence>
<organism evidence="9">
    <name type="scientific">Nicotiana tabacum</name>
    <name type="common">Common tobacco</name>
    <dbReference type="NCBI Taxonomy" id="4097"/>
    <lineage>
        <taxon>Eukaryota</taxon>
        <taxon>Viridiplantae</taxon>
        <taxon>Streptophyta</taxon>
        <taxon>Embryophyta</taxon>
        <taxon>Tracheophyta</taxon>
        <taxon>Spermatophyta</taxon>
        <taxon>Magnoliopsida</taxon>
        <taxon>eudicotyledons</taxon>
        <taxon>Gunneridae</taxon>
        <taxon>Pentapetalae</taxon>
        <taxon>asterids</taxon>
        <taxon>lamiids</taxon>
        <taxon>Solanales</taxon>
        <taxon>Solanaceae</taxon>
        <taxon>Nicotianoideae</taxon>
        <taxon>Nicotianeae</taxon>
        <taxon>Nicotiana</taxon>
    </lineage>
</organism>
<dbReference type="PANTHER" id="PTHR23500">
    <property type="entry name" value="SOLUTE CARRIER FAMILY 2, FACILITATED GLUCOSE TRANSPORTER"/>
    <property type="match status" value="1"/>
</dbReference>
<feature type="transmembrane region" description="Helical" evidence="8">
    <location>
        <begin position="119"/>
        <end position="143"/>
    </location>
</feature>
<dbReference type="SUPFAM" id="SSF103473">
    <property type="entry name" value="MFS general substrate transporter"/>
    <property type="match status" value="1"/>
</dbReference>
<dbReference type="KEGG" id="nta:107813450"/>
<dbReference type="Gene3D" id="1.20.1250.20">
    <property type="entry name" value="MFS general substrate transporter like domains"/>
    <property type="match status" value="1"/>
</dbReference>
<feature type="transmembrane region" description="Helical" evidence="8">
    <location>
        <begin position="253"/>
        <end position="273"/>
    </location>
</feature>
<feature type="transmembrane region" description="Helical" evidence="8">
    <location>
        <begin position="88"/>
        <end position="113"/>
    </location>
</feature>
<dbReference type="InterPro" id="IPR036259">
    <property type="entry name" value="MFS_trans_sf"/>
</dbReference>
<evidence type="ECO:0000313" key="9">
    <source>
        <dbReference type="RefSeq" id="XP_016494213.1"/>
    </source>
</evidence>
<dbReference type="InterPro" id="IPR045262">
    <property type="entry name" value="STP/PLT_plant"/>
</dbReference>
<feature type="transmembrane region" description="Helical" evidence="8">
    <location>
        <begin position="226"/>
        <end position="247"/>
    </location>
</feature>
<comment type="subcellular location">
    <subcellularLocation>
        <location evidence="1">Membrane</location>
    </subcellularLocation>
</comment>
<comment type="similarity">
    <text evidence="7">Belongs to the major facilitator superfamily. Phosphate:H(+) symporter (TC 2.A.1.9) family.</text>
</comment>
<dbReference type="AlphaFoldDB" id="A0A1S4BZF7"/>
<gene>
    <name evidence="9" type="primary">LOC107813450</name>
</gene>
<dbReference type="RefSeq" id="XP_016494213.1">
    <property type="nucleotide sequence ID" value="XM_016638727.1"/>
</dbReference>
<dbReference type="Pfam" id="PF00083">
    <property type="entry name" value="Sugar_tr"/>
    <property type="match status" value="1"/>
</dbReference>
<evidence type="ECO:0000256" key="4">
    <source>
        <dbReference type="ARBA" id="ARBA00022692"/>
    </source>
</evidence>
<dbReference type="GO" id="GO:0015144">
    <property type="term" value="F:carbohydrate transmembrane transporter activity"/>
    <property type="evidence" value="ECO:0007669"/>
    <property type="project" value="InterPro"/>
</dbReference>
<evidence type="ECO:0000256" key="6">
    <source>
        <dbReference type="ARBA" id="ARBA00023136"/>
    </source>
</evidence>
<keyword evidence="4 8" id="KW-0812">Transmembrane</keyword>
<sequence length="407" mass="45502">MAASHNFRYGWRWSFAGSGFLALPLLVLSFFLSETPRFLIKKGSMEEAKASLKTLRKFGAEAELQMLADLIENEGKGTRKKLSRSPFLLLNIAAQIFQQVSGLDSILFFGPFILRSARYAYNASFVSPLIAGVIRAGVVGLTYPSYSYFGRRRTLVSACLGMVVAQVSLLGLFLLVGDPIFQLSQKSAYVGMAFAILLIGCYSMFSGPSECTEESYAEEIRVLGSCWETSISLLMSLIMNPAILLLMCALKAWIFMLFAALTLGVCFSIYKFLPERKKKEGEGVEEDLFKQHWFWKRFLSKDCNVEAVMEAASTQSMCKLLLRCTTKQSLMMGKAVKATTIHGDLCDCVDIYQQPTLLHPKLGLERIKMIIAKELERQKEGKSGGFKAGEYWLNKEGCQLELCLYAK</sequence>
<evidence type="ECO:0000256" key="5">
    <source>
        <dbReference type="ARBA" id="ARBA00022989"/>
    </source>
</evidence>
<dbReference type="PANTHER" id="PTHR23500:SF492">
    <property type="entry name" value="SUGAR TRANSPORT PROTEIN 14-LIKE"/>
    <property type="match status" value="1"/>
</dbReference>
<keyword evidence="5 8" id="KW-1133">Transmembrane helix</keyword>
<evidence type="ECO:0000256" key="7">
    <source>
        <dbReference type="ARBA" id="ARBA00044504"/>
    </source>
</evidence>
<keyword evidence="6 8" id="KW-0472">Membrane</keyword>